<accession>Q98MG2</accession>
<name>Q98MG2_RHILO</name>
<proteinExistence type="predicted"/>
<dbReference type="InterPro" id="IPR037401">
    <property type="entry name" value="SnoaL-like"/>
</dbReference>
<dbReference type="SUPFAM" id="SSF54427">
    <property type="entry name" value="NTF2-like"/>
    <property type="match status" value="1"/>
</dbReference>
<organism evidence="2 3">
    <name type="scientific">Mesorhizobium japonicum (strain LMG 29417 / CECT 9101 / MAFF 303099)</name>
    <name type="common">Mesorhizobium loti (strain MAFF 303099)</name>
    <dbReference type="NCBI Taxonomy" id="266835"/>
    <lineage>
        <taxon>Bacteria</taxon>
        <taxon>Pseudomonadati</taxon>
        <taxon>Pseudomonadota</taxon>
        <taxon>Alphaproteobacteria</taxon>
        <taxon>Hyphomicrobiales</taxon>
        <taxon>Phyllobacteriaceae</taxon>
        <taxon>Mesorhizobium</taxon>
    </lineage>
</organism>
<reference evidence="2 3" key="1">
    <citation type="journal article" date="2000" name="DNA Res.">
        <title>Complete genome structure of the nitrogen-fixing symbiotic bacterium Mesorhizobium loti.</title>
        <authorList>
            <person name="Kaneko T."/>
            <person name="Nakamura Y."/>
            <person name="Sato S."/>
            <person name="Asamizu E."/>
            <person name="Kato T."/>
            <person name="Sasamoto S."/>
            <person name="Watanabe A."/>
            <person name="Idesawa K."/>
            <person name="Ishikawa A."/>
            <person name="Kawashima K."/>
            <person name="Kimura T."/>
            <person name="Kishida Y."/>
            <person name="Kiyokawa C."/>
            <person name="Kohara M."/>
            <person name="Matsumoto M."/>
            <person name="Matsuno A."/>
            <person name="Mochizuki Y."/>
            <person name="Nakayama S."/>
            <person name="Nakazaki N."/>
            <person name="Shimpo S."/>
            <person name="Sugimoto M."/>
            <person name="Takeuchi C."/>
            <person name="Yamada M."/>
            <person name="Tabata S."/>
        </authorList>
    </citation>
    <scope>NUCLEOTIDE SEQUENCE [LARGE SCALE GENOMIC DNA]</scope>
    <source>
        <strain evidence="3">LMG 29417 / CECT 9101 / MAFF 303099</strain>
    </source>
</reference>
<dbReference type="SMR" id="Q98MG2"/>
<dbReference type="KEGG" id="mlo:mlr0593"/>
<evidence type="ECO:0000259" key="1">
    <source>
        <dbReference type="Pfam" id="PF12680"/>
    </source>
</evidence>
<protein>
    <submittedName>
        <fullName evidence="2">Mlr0593 protein</fullName>
    </submittedName>
</protein>
<dbReference type="eggNOG" id="COG4319">
    <property type="taxonomic scope" value="Bacteria"/>
</dbReference>
<evidence type="ECO:0000313" key="2">
    <source>
        <dbReference type="EMBL" id="BAB48151.1"/>
    </source>
</evidence>
<dbReference type="InterPro" id="IPR032710">
    <property type="entry name" value="NTF2-like_dom_sf"/>
</dbReference>
<dbReference type="AlphaFoldDB" id="Q98MG2"/>
<dbReference type="Gene3D" id="3.10.450.50">
    <property type="match status" value="1"/>
</dbReference>
<sequence length="183" mass="20142">MVVGFLQIGKSATRQSWTDPRTSMSLVPERACYLTGQGLYQVGTAWFGSRWKRALSIYGAATMNDPSAGKPAYDPQQLEPMLIARQHAGDVDGMVALFEADAVIDCGDGRFLRGREAIRDYYAEIVTSGRKFAVGEQRPALVCGDLALTSTRLPDGDVTSEVARRQADGSWLWVIDRYSVAWD</sequence>
<evidence type="ECO:0000313" key="3">
    <source>
        <dbReference type="Proteomes" id="UP000000552"/>
    </source>
</evidence>
<dbReference type="EMBL" id="BA000012">
    <property type="protein sequence ID" value="BAB48151.1"/>
    <property type="molecule type" value="Genomic_DNA"/>
</dbReference>
<dbReference type="Pfam" id="PF12680">
    <property type="entry name" value="SnoaL_2"/>
    <property type="match status" value="1"/>
</dbReference>
<feature type="domain" description="SnoaL-like" evidence="1">
    <location>
        <begin position="84"/>
        <end position="180"/>
    </location>
</feature>
<dbReference type="HOGENOM" id="CLU_1474063_0_0_5"/>
<gene>
    <name evidence="2" type="ordered locus">mlr0593</name>
</gene>
<dbReference type="Proteomes" id="UP000000552">
    <property type="component" value="Chromosome"/>
</dbReference>